<dbReference type="InterPro" id="IPR001845">
    <property type="entry name" value="HTH_ArsR_DNA-bd_dom"/>
</dbReference>
<keyword evidence="4" id="KW-1185">Reference proteome</keyword>
<reference evidence="3 4" key="1">
    <citation type="journal article" date="2010" name="J. Bacteriol.">
        <title>Biochemical characterization of a novel indole prenyltransferase from Streptomyces sp. SN-593.</title>
        <authorList>
            <person name="Takahashi S."/>
            <person name="Takagi H."/>
            <person name="Toyoda A."/>
            <person name="Uramoto M."/>
            <person name="Nogawa T."/>
            <person name="Ueki M."/>
            <person name="Sakaki Y."/>
            <person name="Osada H."/>
        </authorList>
    </citation>
    <scope>NUCLEOTIDE SEQUENCE [LARGE SCALE GENOMIC DNA]</scope>
    <source>
        <strain evidence="3 4">SN-593</strain>
    </source>
</reference>
<evidence type="ECO:0000313" key="3">
    <source>
        <dbReference type="EMBL" id="BBA97633.1"/>
    </source>
</evidence>
<feature type="compositionally biased region" description="Basic and acidic residues" evidence="1">
    <location>
        <begin position="177"/>
        <end position="192"/>
    </location>
</feature>
<dbReference type="Pfam" id="PF12840">
    <property type="entry name" value="HTH_20"/>
    <property type="match status" value="1"/>
</dbReference>
<accession>A0A7U3VNG5</accession>
<evidence type="ECO:0000313" key="4">
    <source>
        <dbReference type="Proteomes" id="UP000595703"/>
    </source>
</evidence>
<name>A0A7U3VNG5_9ACTN</name>
<feature type="domain" description="HTH arsR-type" evidence="2">
    <location>
        <begin position="24"/>
        <end position="104"/>
    </location>
</feature>
<reference evidence="3 4" key="4">
    <citation type="journal article" date="2020" name="Sci. Rep.">
        <title>beta-carboline chemical signals induce reveromycin production through a LuxR family regulator in Streptomyces sp. SN-593.</title>
        <authorList>
            <person name="Panthee S."/>
            <person name="Kito N."/>
            <person name="Hayashi T."/>
            <person name="Shimizu T."/>
            <person name="Ishikawa J."/>
            <person name="Hamamoto H."/>
            <person name="Osada H."/>
            <person name="Takahashi S."/>
        </authorList>
    </citation>
    <scope>NUCLEOTIDE SEQUENCE [LARGE SCALE GENOMIC DNA]</scope>
    <source>
        <strain evidence="3 4">SN-593</strain>
    </source>
</reference>
<dbReference type="SMART" id="SM00418">
    <property type="entry name" value="HTH_ARSR"/>
    <property type="match status" value="1"/>
</dbReference>
<dbReference type="InterPro" id="IPR036388">
    <property type="entry name" value="WH-like_DNA-bd_sf"/>
</dbReference>
<dbReference type="RefSeq" id="WP_430393128.1">
    <property type="nucleotide sequence ID" value="NZ_AP018365.1"/>
</dbReference>
<evidence type="ECO:0000256" key="1">
    <source>
        <dbReference type="SAM" id="MobiDB-lite"/>
    </source>
</evidence>
<organism evidence="3 4">
    <name type="scientific">Actinacidiphila reveromycinica</name>
    <dbReference type="NCBI Taxonomy" id="659352"/>
    <lineage>
        <taxon>Bacteria</taxon>
        <taxon>Bacillati</taxon>
        <taxon>Actinomycetota</taxon>
        <taxon>Actinomycetes</taxon>
        <taxon>Kitasatosporales</taxon>
        <taxon>Streptomycetaceae</taxon>
        <taxon>Actinacidiphila</taxon>
    </lineage>
</organism>
<dbReference type="KEGG" id="arev:RVR_3463"/>
<dbReference type="CDD" id="cd00090">
    <property type="entry name" value="HTH_ARSR"/>
    <property type="match status" value="1"/>
</dbReference>
<dbReference type="SUPFAM" id="SSF46785">
    <property type="entry name" value="Winged helix' DNA-binding domain"/>
    <property type="match status" value="1"/>
</dbReference>
<gene>
    <name evidence="3" type="ORF">RVR_3463</name>
</gene>
<reference evidence="3 4" key="2">
    <citation type="journal article" date="2011" name="J. Antibiot.">
        <title>Furaquinocins I and J: novel polyketide isoprenoid hybrid compounds from Streptomyces reveromyceticus SN-593.</title>
        <authorList>
            <person name="Panthee S."/>
            <person name="Takahashi S."/>
            <person name="Takagi H."/>
            <person name="Nogawa T."/>
            <person name="Oowada E."/>
            <person name="Uramoto M."/>
            <person name="Osada H."/>
        </authorList>
    </citation>
    <scope>NUCLEOTIDE SEQUENCE [LARGE SCALE GENOMIC DNA]</scope>
    <source>
        <strain evidence="3 4">SN-593</strain>
    </source>
</reference>
<dbReference type="Proteomes" id="UP000595703">
    <property type="component" value="Chromosome"/>
</dbReference>
<dbReference type="InterPro" id="IPR036390">
    <property type="entry name" value="WH_DNA-bd_sf"/>
</dbReference>
<protein>
    <submittedName>
        <fullName evidence="3">Putative ArsR family transcriptional regulator</fullName>
    </submittedName>
</protein>
<proteinExistence type="predicted"/>
<feature type="region of interest" description="Disordered" evidence="1">
    <location>
        <begin position="177"/>
        <end position="202"/>
    </location>
</feature>
<reference evidence="3 4" key="3">
    <citation type="journal article" date="2011" name="Nat. Chem. Biol.">
        <title>Reveromycin A biosynthesis uses RevG and RevJ for stereospecific spiroacetal formation.</title>
        <authorList>
            <person name="Takahashi S."/>
            <person name="Toyoda A."/>
            <person name="Sekiyama Y."/>
            <person name="Takagi H."/>
            <person name="Nogawa T."/>
            <person name="Uramoto M."/>
            <person name="Suzuki R."/>
            <person name="Koshino H."/>
            <person name="Kumano T."/>
            <person name="Panthee S."/>
            <person name="Dairi T."/>
            <person name="Ishikawa J."/>
            <person name="Ikeda H."/>
            <person name="Sakaki Y."/>
            <person name="Osada H."/>
        </authorList>
    </citation>
    <scope>NUCLEOTIDE SEQUENCE [LARGE SCALE GENOMIC DNA]</scope>
    <source>
        <strain evidence="3 4">SN-593</strain>
    </source>
</reference>
<dbReference type="AlphaFoldDB" id="A0A7U3VNG5"/>
<dbReference type="GO" id="GO:0003700">
    <property type="term" value="F:DNA-binding transcription factor activity"/>
    <property type="evidence" value="ECO:0007669"/>
    <property type="project" value="InterPro"/>
</dbReference>
<evidence type="ECO:0000259" key="2">
    <source>
        <dbReference type="SMART" id="SM00418"/>
    </source>
</evidence>
<sequence>MPENPADGVRHPDHPTEVRVMDPRALRALAHPLRTRIMAALREYGPATASGLGERLGESSGATSYHLRQLAAHGFVADDPERGTGRERWWKAVHRGTRFDSAQEFLGHADPEVRGAMRSFMHQMAVEHAEQLTTWLGTTDEWPEPWRESGNMSSFTLRLTPELAAELGRRVEELIESYRDRLPEPPPDEHPRSPAADGSASVRLHFHAFPRRVD</sequence>
<dbReference type="Gene3D" id="1.10.10.10">
    <property type="entry name" value="Winged helix-like DNA-binding domain superfamily/Winged helix DNA-binding domain"/>
    <property type="match status" value="1"/>
</dbReference>
<dbReference type="InterPro" id="IPR011991">
    <property type="entry name" value="ArsR-like_HTH"/>
</dbReference>
<dbReference type="EMBL" id="AP018365">
    <property type="protein sequence ID" value="BBA97633.1"/>
    <property type="molecule type" value="Genomic_DNA"/>
</dbReference>